<dbReference type="InterPro" id="IPR015919">
    <property type="entry name" value="Cadherin-like_sf"/>
</dbReference>
<dbReference type="FunFam" id="2.60.40.60:FF:000092">
    <property type="entry name" value="Protocadherin 8"/>
    <property type="match status" value="1"/>
</dbReference>
<evidence type="ECO:0000256" key="6">
    <source>
        <dbReference type="ARBA" id="ARBA00023136"/>
    </source>
</evidence>
<dbReference type="GO" id="GO:0005886">
    <property type="term" value="C:plasma membrane"/>
    <property type="evidence" value="ECO:0007669"/>
    <property type="project" value="InterPro"/>
</dbReference>
<dbReference type="PANTHER" id="PTHR24028:SF146">
    <property type="entry name" value="CADHERIN 96CB, ISOFORM D-RELATED"/>
    <property type="match status" value="1"/>
</dbReference>
<dbReference type="GO" id="GO:0007156">
    <property type="term" value="P:homophilic cell adhesion via plasma membrane adhesion molecules"/>
    <property type="evidence" value="ECO:0007669"/>
    <property type="project" value="InterPro"/>
</dbReference>
<dbReference type="PANTHER" id="PTHR24028">
    <property type="entry name" value="CADHERIN-87A"/>
    <property type="match status" value="1"/>
</dbReference>
<dbReference type="InterPro" id="IPR020894">
    <property type="entry name" value="Cadherin_CS"/>
</dbReference>
<comment type="caution">
    <text evidence="10">The sequence shown here is derived from an EMBL/GenBank/DDBJ whole genome shotgun (WGS) entry which is preliminary data.</text>
</comment>
<evidence type="ECO:0000256" key="2">
    <source>
        <dbReference type="ARBA" id="ARBA00022692"/>
    </source>
</evidence>
<evidence type="ECO:0000256" key="8">
    <source>
        <dbReference type="PROSITE-ProRule" id="PRU00043"/>
    </source>
</evidence>
<keyword evidence="7" id="KW-0325">Glycoprotein</keyword>
<proteinExistence type="predicted"/>
<dbReference type="PRINTS" id="PR00205">
    <property type="entry name" value="CADHERIN"/>
</dbReference>
<keyword evidence="6" id="KW-0472">Membrane</keyword>
<protein>
    <recommendedName>
        <fullName evidence="9">Cadherin domain-containing protein</fullName>
    </recommendedName>
</protein>
<name>A0AAD9JJQ0_9ANNE</name>
<dbReference type="InterPro" id="IPR002126">
    <property type="entry name" value="Cadherin-like_dom"/>
</dbReference>
<evidence type="ECO:0000313" key="11">
    <source>
        <dbReference type="Proteomes" id="UP001208570"/>
    </source>
</evidence>
<evidence type="ECO:0000259" key="9">
    <source>
        <dbReference type="PROSITE" id="PS50268"/>
    </source>
</evidence>
<evidence type="ECO:0000256" key="1">
    <source>
        <dbReference type="ARBA" id="ARBA00004167"/>
    </source>
</evidence>
<dbReference type="SUPFAM" id="SSF49313">
    <property type="entry name" value="Cadherin-like"/>
    <property type="match status" value="2"/>
</dbReference>
<feature type="domain" description="Cadherin" evidence="9">
    <location>
        <begin position="15"/>
        <end position="79"/>
    </location>
</feature>
<keyword evidence="3" id="KW-0677">Repeat</keyword>
<dbReference type="Pfam" id="PF00028">
    <property type="entry name" value="Cadherin"/>
    <property type="match status" value="1"/>
</dbReference>
<dbReference type="SMART" id="SM00112">
    <property type="entry name" value="CA"/>
    <property type="match status" value="2"/>
</dbReference>
<accession>A0AAD9JJQ0</accession>
<keyword evidence="5" id="KW-1133">Transmembrane helix</keyword>
<dbReference type="PROSITE" id="PS50268">
    <property type="entry name" value="CADHERIN_2"/>
    <property type="match status" value="2"/>
</dbReference>
<dbReference type="InterPro" id="IPR050174">
    <property type="entry name" value="Protocadherin/Cadherin-CA"/>
</dbReference>
<reference evidence="10" key="1">
    <citation type="journal article" date="2023" name="Mol. Biol. Evol.">
        <title>Third-Generation Sequencing Reveals the Adaptive Role of the Epigenome in Three Deep-Sea Polychaetes.</title>
        <authorList>
            <person name="Perez M."/>
            <person name="Aroh O."/>
            <person name="Sun Y."/>
            <person name="Lan Y."/>
            <person name="Juniper S.K."/>
            <person name="Young C.R."/>
            <person name="Angers B."/>
            <person name="Qian P.Y."/>
        </authorList>
    </citation>
    <scope>NUCLEOTIDE SEQUENCE</scope>
    <source>
        <strain evidence="10">P08H-3</strain>
    </source>
</reference>
<dbReference type="Gene3D" id="2.60.40.60">
    <property type="entry name" value="Cadherins"/>
    <property type="match status" value="2"/>
</dbReference>
<keyword evidence="2" id="KW-0812">Transmembrane</keyword>
<evidence type="ECO:0000256" key="3">
    <source>
        <dbReference type="ARBA" id="ARBA00022737"/>
    </source>
</evidence>
<dbReference type="AlphaFoldDB" id="A0AAD9JJQ0"/>
<keyword evidence="4 8" id="KW-0106">Calcium</keyword>
<organism evidence="10 11">
    <name type="scientific">Paralvinella palmiformis</name>
    <dbReference type="NCBI Taxonomy" id="53620"/>
    <lineage>
        <taxon>Eukaryota</taxon>
        <taxon>Metazoa</taxon>
        <taxon>Spiralia</taxon>
        <taxon>Lophotrochozoa</taxon>
        <taxon>Annelida</taxon>
        <taxon>Polychaeta</taxon>
        <taxon>Sedentaria</taxon>
        <taxon>Canalipalpata</taxon>
        <taxon>Terebellida</taxon>
        <taxon>Terebelliformia</taxon>
        <taxon>Alvinellidae</taxon>
        <taxon>Paralvinella</taxon>
    </lineage>
</organism>
<evidence type="ECO:0000256" key="5">
    <source>
        <dbReference type="ARBA" id="ARBA00022989"/>
    </source>
</evidence>
<gene>
    <name evidence="10" type="ORF">LSH36_288g04030</name>
</gene>
<evidence type="ECO:0000256" key="4">
    <source>
        <dbReference type="ARBA" id="ARBA00022837"/>
    </source>
</evidence>
<keyword evidence="11" id="KW-1185">Reference proteome</keyword>
<evidence type="ECO:0000313" key="10">
    <source>
        <dbReference type="EMBL" id="KAK2153733.1"/>
    </source>
</evidence>
<sequence length="230" mass="25853">MSGDKISLQPNTEQFELKTNLQPDGSQEVRLILRGALDRESVSQYRLQAIAVDGGDPEEYGILEIIIIVADANDNHPVFDQDTYEVTIEENVPIDPIPTETLVIIHVDDVNDNAPEIMIHTLGDSGDNEAVILENTVSGTFVARIVVNDRDSDDNGRYNCSLYEDHFVLDPFGSDFLITTRGILDREKRSKFSLIIKCHDYGKQALTRTTFLQVSIEDINDNCPHFFILI</sequence>
<feature type="domain" description="Cadherin" evidence="9">
    <location>
        <begin position="124"/>
        <end position="226"/>
    </location>
</feature>
<dbReference type="EMBL" id="JAODUP010000288">
    <property type="protein sequence ID" value="KAK2153733.1"/>
    <property type="molecule type" value="Genomic_DNA"/>
</dbReference>
<comment type="subcellular location">
    <subcellularLocation>
        <location evidence="1">Membrane</location>
        <topology evidence="1">Single-pass membrane protein</topology>
    </subcellularLocation>
</comment>
<dbReference type="Proteomes" id="UP001208570">
    <property type="component" value="Unassembled WGS sequence"/>
</dbReference>
<dbReference type="GO" id="GO:0005509">
    <property type="term" value="F:calcium ion binding"/>
    <property type="evidence" value="ECO:0007669"/>
    <property type="project" value="UniProtKB-UniRule"/>
</dbReference>
<dbReference type="CDD" id="cd11304">
    <property type="entry name" value="Cadherin_repeat"/>
    <property type="match status" value="2"/>
</dbReference>
<evidence type="ECO:0000256" key="7">
    <source>
        <dbReference type="ARBA" id="ARBA00023180"/>
    </source>
</evidence>
<dbReference type="PROSITE" id="PS00232">
    <property type="entry name" value="CADHERIN_1"/>
    <property type="match status" value="2"/>
</dbReference>